<gene>
    <name evidence="1" type="ORF">ACFQ1S_43485</name>
</gene>
<proteinExistence type="predicted"/>
<feature type="non-terminal residue" evidence="1">
    <location>
        <position position="126"/>
    </location>
</feature>
<dbReference type="EMBL" id="JBHTIS010004004">
    <property type="protein sequence ID" value="MFD1051946.1"/>
    <property type="molecule type" value="Genomic_DNA"/>
</dbReference>
<accession>A0ABW3MMU7</accession>
<organism evidence="1 2">
    <name type="scientific">Kibdelosporangium lantanae</name>
    <dbReference type="NCBI Taxonomy" id="1497396"/>
    <lineage>
        <taxon>Bacteria</taxon>
        <taxon>Bacillati</taxon>
        <taxon>Actinomycetota</taxon>
        <taxon>Actinomycetes</taxon>
        <taxon>Pseudonocardiales</taxon>
        <taxon>Pseudonocardiaceae</taxon>
        <taxon>Kibdelosporangium</taxon>
    </lineage>
</organism>
<dbReference type="Gene3D" id="3.90.180.10">
    <property type="entry name" value="Medium-chain alcohol dehydrogenases, catalytic domain"/>
    <property type="match status" value="1"/>
</dbReference>
<evidence type="ECO:0000313" key="2">
    <source>
        <dbReference type="Proteomes" id="UP001597045"/>
    </source>
</evidence>
<keyword evidence="2" id="KW-1185">Reference proteome</keyword>
<dbReference type="SUPFAM" id="SSF50129">
    <property type="entry name" value="GroES-like"/>
    <property type="match status" value="1"/>
</dbReference>
<protein>
    <submittedName>
        <fullName evidence="1">Crotonyl-CoA carboxylase/reductase</fullName>
    </submittedName>
</protein>
<sequence length="126" mass="13679">MDSLAEAVLADATPEQLAAEPVPAEYEAVHLRSSDVDMFDGVADKDVRRSIRVGPVAMPELAPDEVLVAVMASSINYNTVWSAMFEPLPTFAFLRRFARQGGFATRHDQDYHVLGSDGAGVVVRVC</sequence>
<evidence type="ECO:0000313" key="1">
    <source>
        <dbReference type="EMBL" id="MFD1051946.1"/>
    </source>
</evidence>
<dbReference type="InterPro" id="IPR011032">
    <property type="entry name" value="GroES-like_sf"/>
</dbReference>
<comment type="caution">
    <text evidence="1">The sequence shown here is derived from an EMBL/GenBank/DDBJ whole genome shotgun (WGS) entry which is preliminary data.</text>
</comment>
<dbReference type="Proteomes" id="UP001597045">
    <property type="component" value="Unassembled WGS sequence"/>
</dbReference>
<reference evidence="2" key="1">
    <citation type="journal article" date="2019" name="Int. J. Syst. Evol. Microbiol.">
        <title>The Global Catalogue of Microorganisms (GCM) 10K type strain sequencing project: providing services to taxonomists for standard genome sequencing and annotation.</title>
        <authorList>
            <consortium name="The Broad Institute Genomics Platform"/>
            <consortium name="The Broad Institute Genome Sequencing Center for Infectious Disease"/>
            <person name="Wu L."/>
            <person name="Ma J."/>
        </authorList>
    </citation>
    <scope>NUCLEOTIDE SEQUENCE [LARGE SCALE GENOMIC DNA]</scope>
    <source>
        <strain evidence="2">JCM 31486</strain>
    </source>
</reference>
<name>A0ABW3MMU7_9PSEU</name>